<feature type="region of interest" description="Disordered" evidence="1">
    <location>
        <begin position="351"/>
        <end position="395"/>
    </location>
</feature>
<comment type="caution">
    <text evidence="3">The sequence shown here is derived from an EMBL/GenBank/DDBJ whole genome shotgun (WGS) entry which is preliminary data.</text>
</comment>
<reference evidence="3 4" key="1">
    <citation type="submission" date="2022-05" db="EMBL/GenBank/DDBJ databases">
        <title>A multi-omics perspective on studying reproductive biology in Daphnia sinensis.</title>
        <authorList>
            <person name="Jia J."/>
        </authorList>
    </citation>
    <scope>NUCLEOTIDE SEQUENCE [LARGE SCALE GENOMIC DNA]</scope>
    <source>
        <strain evidence="3 4">WSL</strain>
    </source>
</reference>
<evidence type="ECO:0000256" key="1">
    <source>
        <dbReference type="SAM" id="MobiDB-lite"/>
    </source>
</evidence>
<organism evidence="3 4">
    <name type="scientific">Daphnia sinensis</name>
    <dbReference type="NCBI Taxonomy" id="1820382"/>
    <lineage>
        <taxon>Eukaryota</taxon>
        <taxon>Metazoa</taxon>
        <taxon>Ecdysozoa</taxon>
        <taxon>Arthropoda</taxon>
        <taxon>Crustacea</taxon>
        <taxon>Branchiopoda</taxon>
        <taxon>Diplostraca</taxon>
        <taxon>Cladocera</taxon>
        <taxon>Anomopoda</taxon>
        <taxon>Daphniidae</taxon>
        <taxon>Daphnia</taxon>
        <taxon>Daphnia similis group</taxon>
    </lineage>
</organism>
<dbReference type="Proteomes" id="UP000820818">
    <property type="component" value="Linkage Group LG5"/>
</dbReference>
<dbReference type="AlphaFoldDB" id="A0AAD5KSC8"/>
<accession>A0AAD5KSC8</accession>
<feature type="region of interest" description="Disordered" evidence="1">
    <location>
        <begin position="517"/>
        <end position="537"/>
    </location>
</feature>
<proteinExistence type="predicted"/>
<evidence type="ECO:0000256" key="2">
    <source>
        <dbReference type="SAM" id="SignalP"/>
    </source>
</evidence>
<dbReference type="EMBL" id="WJBH02000005">
    <property type="protein sequence ID" value="KAI9558594.1"/>
    <property type="molecule type" value="Genomic_DNA"/>
</dbReference>
<feature type="signal peptide" evidence="2">
    <location>
        <begin position="1"/>
        <end position="18"/>
    </location>
</feature>
<name>A0AAD5KSC8_9CRUS</name>
<keyword evidence="4" id="KW-1185">Reference proteome</keyword>
<protein>
    <submittedName>
        <fullName evidence="3">Uncharacterized protein</fullName>
    </submittedName>
</protein>
<gene>
    <name evidence="3" type="ORF">GHT06_015382</name>
</gene>
<evidence type="ECO:0000313" key="3">
    <source>
        <dbReference type="EMBL" id="KAI9558594.1"/>
    </source>
</evidence>
<evidence type="ECO:0000313" key="4">
    <source>
        <dbReference type="Proteomes" id="UP000820818"/>
    </source>
</evidence>
<keyword evidence="2" id="KW-0732">Signal</keyword>
<sequence length="537" mass="56290">MLFSAVLLLSCMWTSTLAGNNSSALNVTPANVSTTPAVQIPSMIFSHLPKAMRTKSNHTLHTTSIPHSKIKVNSVDAKHNKAANTTTTSKLGVITLPAVVRNLKNGDHRSNSSRLLDRFASISKVSLASLASSKISNPSNKTSAPRNERAPVNITLTELKNATDRANRTIAKRSVHNSTVVDRASSFFQSLPVVLVNTTSNVTSWVRRLFSPGNNASTNVTTKKVTRDTSAAELKSLVNSSQTSKSPVNLTVESKAKSGDVIGANEEEKSHLGNNSSILNVSSVLSATIKRNTENKTVDVLTPKGSNSSLVNATKDEFKRDAKNSNGSLHRLNVTSLPVVAADDGLSSTKLNDETPVTTENASLVSKSLDSPINRTRRHNNPARYGRPAQPQYMMPTTPAPSYQGYTTSAPYPPAAPVYGMAPAAPAYGMTTTTAAPAYGMAPAPAAPAYGMAPAPAAPAYGMAPAPAAPAYGMAPAPAAPTESYYTAPQPTYTTGAPYSVQSTTVAYAPAPVSSAAQPYGGSAMPSRPSVTASPWL</sequence>
<feature type="compositionally biased region" description="Polar residues" evidence="1">
    <location>
        <begin position="351"/>
        <end position="374"/>
    </location>
</feature>
<feature type="chain" id="PRO_5042279960" evidence="2">
    <location>
        <begin position="19"/>
        <end position="537"/>
    </location>
</feature>